<sequence length="115" mass="12348">MKTYCETFQLTGIVAFCLETEDPANTAHMRYFAPAIGINEDPAAGAACAALGSYALQNRIVPRGEVLTRIIIEHGHAMKRPGTAYVHVHTYKNNILKVTVGGQGIVTFTGTVLAT</sequence>
<evidence type="ECO:0000313" key="2">
    <source>
        <dbReference type="Proteomes" id="UP000051096"/>
    </source>
</evidence>
<organism evidence="1 2">
    <name type="scientific">candidate division WOR_3 bacterium SM23_60</name>
    <dbReference type="NCBI Taxonomy" id="1703780"/>
    <lineage>
        <taxon>Bacteria</taxon>
        <taxon>Bacteria division WOR-3</taxon>
    </lineage>
</organism>
<dbReference type="EMBL" id="LJUO01000053">
    <property type="protein sequence ID" value="KPK71803.1"/>
    <property type="molecule type" value="Genomic_DNA"/>
</dbReference>
<dbReference type="Pfam" id="PF02567">
    <property type="entry name" value="PhzC-PhzF"/>
    <property type="match status" value="1"/>
</dbReference>
<dbReference type="AlphaFoldDB" id="A0A0S8GHT1"/>
<accession>A0A0S8GHT1</accession>
<dbReference type="GO" id="GO:0003824">
    <property type="term" value="F:catalytic activity"/>
    <property type="evidence" value="ECO:0007669"/>
    <property type="project" value="InterPro"/>
</dbReference>
<protein>
    <recommendedName>
        <fullName evidence="3">PhzF family phenazine biosynthesis protein</fullName>
    </recommendedName>
</protein>
<dbReference type="Proteomes" id="UP000051096">
    <property type="component" value="Unassembled WGS sequence"/>
</dbReference>
<dbReference type="SUPFAM" id="SSF54506">
    <property type="entry name" value="Diaminopimelate epimerase-like"/>
    <property type="match status" value="1"/>
</dbReference>
<comment type="caution">
    <text evidence="1">The sequence shown here is derived from an EMBL/GenBank/DDBJ whole genome shotgun (WGS) entry which is preliminary data.</text>
</comment>
<gene>
    <name evidence="1" type="ORF">AMJ87_06645</name>
</gene>
<evidence type="ECO:0008006" key="3">
    <source>
        <dbReference type="Google" id="ProtNLM"/>
    </source>
</evidence>
<reference evidence="1 2" key="1">
    <citation type="journal article" date="2015" name="Microbiome">
        <title>Genomic resolution of linkages in carbon, nitrogen, and sulfur cycling among widespread estuary sediment bacteria.</title>
        <authorList>
            <person name="Baker B.J."/>
            <person name="Lazar C.S."/>
            <person name="Teske A.P."/>
            <person name="Dick G.J."/>
        </authorList>
    </citation>
    <scope>NUCLEOTIDE SEQUENCE [LARGE SCALE GENOMIC DNA]</scope>
    <source>
        <strain evidence="1">SM23_60</strain>
    </source>
</reference>
<dbReference type="Gene3D" id="3.10.310.10">
    <property type="entry name" value="Diaminopimelate Epimerase, Chain A, domain 1"/>
    <property type="match status" value="1"/>
</dbReference>
<dbReference type="InterPro" id="IPR003719">
    <property type="entry name" value="Phenazine_PhzF-like"/>
</dbReference>
<proteinExistence type="predicted"/>
<evidence type="ECO:0000313" key="1">
    <source>
        <dbReference type="EMBL" id="KPK71803.1"/>
    </source>
</evidence>
<name>A0A0S8GHT1_UNCW3</name>
<dbReference type="PATRIC" id="fig|1703780.3.peg.2909"/>